<dbReference type="EMBL" id="CP035485">
    <property type="protein sequence ID" value="QDI92854.1"/>
    <property type="molecule type" value="Genomic_DNA"/>
</dbReference>
<protein>
    <submittedName>
        <fullName evidence="4">DUF1510 family protein</fullName>
    </submittedName>
</protein>
<proteinExistence type="predicted"/>
<evidence type="ECO:0000256" key="2">
    <source>
        <dbReference type="SAM" id="Phobius"/>
    </source>
</evidence>
<keyword evidence="2" id="KW-0472">Membrane</keyword>
<dbReference type="Proteomes" id="UP000319756">
    <property type="component" value="Chromosome"/>
</dbReference>
<dbReference type="OrthoDB" id="2168558at2"/>
<evidence type="ECO:0000313" key="4">
    <source>
        <dbReference type="EMBL" id="QDI92854.1"/>
    </source>
</evidence>
<dbReference type="Pfam" id="PF07423">
    <property type="entry name" value="DUF1510"/>
    <property type="match status" value="1"/>
</dbReference>
<dbReference type="AlphaFoldDB" id="A0A514LLW6"/>
<organism evidence="4 5">
    <name type="scientific">Salicibibacter halophilus</name>
    <dbReference type="NCBI Taxonomy" id="2502791"/>
    <lineage>
        <taxon>Bacteria</taxon>
        <taxon>Bacillati</taxon>
        <taxon>Bacillota</taxon>
        <taxon>Bacilli</taxon>
        <taxon>Bacillales</taxon>
        <taxon>Bacillaceae</taxon>
        <taxon>Salicibibacter</taxon>
    </lineage>
</organism>
<gene>
    <name evidence="4" type="ORF">EPH95_18155</name>
</gene>
<feature type="transmembrane region" description="Helical" evidence="2">
    <location>
        <begin position="24"/>
        <end position="45"/>
    </location>
</feature>
<sequence length="221" mass="24769">MDNPNQFGSESRKELRKRKTMNRLLNTAIGIVVVLIGFFLFALLFQDDEPVADDEFEEEDADVGFEEEEEPDEEATEEDEEESSGPEEAPDDGQDVAEEENGDSESSEESEEGTETDENGEDNGESAPSAPEDGEYEPIGTEQEDFSHNFDSDSQNWNEMVMAMEYATGTSEEDWSHIAWIGNDGPDGAEGTFEHEDGTEYTVTMEWVDDEGWMPTNVEEN</sequence>
<name>A0A514LLW6_9BACI</name>
<dbReference type="RefSeq" id="WP_142091350.1">
    <property type="nucleotide sequence ID" value="NZ_CP035485.1"/>
</dbReference>
<feature type="region of interest" description="Disordered" evidence="1">
    <location>
        <begin position="52"/>
        <end position="153"/>
    </location>
</feature>
<dbReference type="KEGG" id="sale:EPH95_18155"/>
<keyword evidence="2" id="KW-0812">Transmembrane</keyword>
<evidence type="ECO:0000256" key="1">
    <source>
        <dbReference type="SAM" id="MobiDB-lite"/>
    </source>
</evidence>
<feature type="compositionally biased region" description="Acidic residues" evidence="1">
    <location>
        <begin position="52"/>
        <end position="124"/>
    </location>
</feature>
<feature type="domain" description="DUF1510" evidence="3">
    <location>
        <begin position="133"/>
        <end position="220"/>
    </location>
</feature>
<evidence type="ECO:0000259" key="3">
    <source>
        <dbReference type="Pfam" id="PF07423"/>
    </source>
</evidence>
<keyword evidence="5" id="KW-1185">Reference proteome</keyword>
<accession>A0A514LLW6</accession>
<keyword evidence="2" id="KW-1133">Transmembrane helix</keyword>
<dbReference type="InterPro" id="IPR009988">
    <property type="entry name" value="DUF1510"/>
</dbReference>
<evidence type="ECO:0000313" key="5">
    <source>
        <dbReference type="Proteomes" id="UP000319756"/>
    </source>
</evidence>
<reference evidence="5" key="1">
    <citation type="submission" date="2019-01" db="EMBL/GenBank/DDBJ databases">
        <title>Genomic analysis of Salicibibacter sp. NKC3-5.</title>
        <authorList>
            <person name="Oh Y.J."/>
        </authorList>
    </citation>
    <scope>NUCLEOTIDE SEQUENCE [LARGE SCALE GENOMIC DNA]</scope>
    <source>
        <strain evidence="5">NKC3-5</strain>
    </source>
</reference>